<keyword evidence="2" id="KW-0479">Metal-binding</keyword>
<dbReference type="SMART" id="SM00364">
    <property type="entry name" value="LRR_BAC"/>
    <property type="match status" value="10"/>
</dbReference>
<dbReference type="GO" id="GO:0005737">
    <property type="term" value="C:cytoplasm"/>
    <property type="evidence" value="ECO:0007669"/>
    <property type="project" value="TreeGrafter"/>
</dbReference>
<evidence type="ECO:0000259" key="5">
    <source>
        <dbReference type="PROSITE" id="PS51746"/>
    </source>
</evidence>
<feature type="domain" description="PPM-type phosphatase" evidence="5">
    <location>
        <begin position="883"/>
        <end position="1137"/>
    </location>
</feature>
<feature type="compositionally biased region" description="Basic and acidic residues" evidence="4">
    <location>
        <begin position="1269"/>
        <end position="1279"/>
    </location>
</feature>
<dbReference type="CDD" id="cd00821">
    <property type="entry name" value="PH"/>
    <property type="match status" value="1"/>
</dbReference>
<dbReference type="Gene3D" id="2.30.29.30">
    <property type="entry name" value="Pleckstrin-homology domain (PH domain)/Phosphotyrosine-binding domain (PTB)"/>
    <property type="match status" value="1"/>
</dbReference>
<reference evidence="7" key="1">
    <citation type="submission" date="2025-08" db="UniProtKB">
        <authorList>
            <consortium name="RefSeq"/>
        </authorList>
    </citation>
    <scope>IDENTIFICATION</scope>
</reference>
<keyword evidence="3" id="KW-0677">Repeat</keyword>
<feature type="compositionally biased region" description="Basic and acidic residues" evidence="4">
    <location>
        <begin position="1420"/>
        <end position="1435"/>
    </location>
</feature>
<dbReference type="SUPFAM" id="SSF50729">
    <property type="entry name" value="PH domain-like"/>
    <property type="match status" value="1"/>
</dbReference>
<feature type="region of interest" description="Disordered" evidence="4">
    <location>
        <begin position="859"/>
        <end position="889"/>
    </location>
</feature>
<dbReference type="PROSITE" id="PS51450">
    <property type="entry name" value="LRR"/>
    <property type="match status" value="3"/>
</dbReference>
<gene>
    <name evidence="7" type="primary">LOC115213425</name>
</gene>
<feature type="compositionally biased region" description="Low complexity" evidence="4">
    <location>
        <begin position="1534"/>
        <end position="1547"/>
    </location>
</feature>
<dbReference type="InterPro" id="IPR003591">
    <property type="entry name" value="Leu-rich_rpt_typical-subtyp"/>
</dbReference>
<dbReference type="CDD" id="cd17213">
    <property type="entry name" value="RA_PHLPP"/>
    <property type="match status" value="1"/>
</dbReference>
<dbReference type="InterPro" id="IPR001611">
    <property type="entry name" value="Leu-rich_rpt"/>
</dbReference>
<feature type="region of interest" description="Disordered" evidence="4">
    <location>
        <begin position="1175"/>
        <end position="1233"/>
    </location>
</feature>
<dbReference type="Proteomes" id="UP000515154">
    <property type="component" value="Linkage group LG6"/>
</dbReference>
<keyword evidence="6" id="KW-1185">Reference proteome</keyword>
<organism evidence="6 7">
    <name type="scientific">Octopus sinensis</name>
    <name type="common">East Asian common octopus</name>
    <dbReference type="NCBI Taxonomy" id="2607531"/>
    <lineage>
        <taxon>Eukaryota</taxon>
        <taxon>Metazoa</taxon>
        <taxon>Spiralia</taxon>
        <taxon>Lophotrochozoa</taxon>
        <taxon>Mollusca</taxon>
        <taxon>Cephalopoda</taxon>
        <taxon>Coleoidea</taxon>
        <taxon>Octopodiformes</taxon>
        <taxon>Octopoda</taxon>
        <taxon>Incirrata</taxon>
        <taxon>Octopodidae</taxon>
        <taxon>Octopus</taxon>
    </lineage>
</organism>
<dbReference type="Gene3D" id="3.80.10.10">
    <property type="entry name" value="Ribonuclease Inhibitor"/>
    <property type="match status" value="3"/>
</dbReference>
<dbReference type="Pfam" id="PF13855">
    <property type="entry name" value="LRR_8"/>
    <property type="match status" value="3"/>
</dbReference>
<dbReference type="SUPFAM" id="SSF81606">
    <property type="entry name" value="PP2C-like"/>
    <property type="match status" value="1"/>
</dbReference>
<proteinExistence type="predicted"/>
<feature type="compositionally biased region" description="Polar residues" evidence="4">
    <location>
        <begin position="1436"/>
        <end position="1453"/>
    </location>
</feature>
<dbReference type="InterPro" id="IPR011993">
    <property type="entry name" value="PH-like_dom_sf"/>
</dbReference>
<evidence type="ECO:0000313" key="6">
    <source>
        <dbReference type="Proteomes" id="UP000515154"/>
    </source>
</evidence>
<dbReference type="SMART" id="SM00369">
    <property type="entry name" value="LRR_TYP"/>
    <property type="match status" value="10"/>
</dbReference>
<dbReference type="PANTHER" id="PTHR48051">
    <property type="match status" value="1"/>
</dbReference>
<dbReference type="PROSITE" id="PS51746">
    <property type="entry name" value="PPM_2"/>
    <property type="match status" value="1"/>
</dbReference>
<dbReference type="SUPFAM" id="SSF52058">
    <property type="entry name" value="L domain-like"/>
    <property type="match status" value="2"/>
</dbReference>
<protein>
    <submittedName>
        <fullName evidence="7">PH domain leucine-rich repeat-containing protein phosphatase 2 isoform X1</fullName>
    </submittedName>
</protein>
<keyword evidence="1" id="KW-0433">Leucine-rich repeat</keyword>
<evidence type="ECO:0000256" key="4">
    <source>
        <dbReference type="SAM" id="MobiDB-lite"/>
    </source>
</evidence>
<feature type="region of interest" description="Disordered" evidence="4">
    <location>
        <begin position="1269"/>
        <end position="1332"/>
    </location>
</feature>
<name>A0A6P7SJ47_9MOLL</name>
<dbReference type="GO" id="GO:0046872">
    <property type="term" value="F:metal ion binding"/>
    <property type="evidence" value="ECO:0007669"/>
    <property type="project" value="UniProtKB-KW"/>
</dbReference>
<dbReference type="InterPro" id="IPR055071">
    <property type="entry name" value="RA_PHLPP-like"/>
</dbReference>
<dbReference type="Pfam" id="PF00481">
    <property type="entry name" value="PP2C"/>
    <property type="match status" value="1"/>
</dbReference>
<feature type="compositionally biased region" description="Low complexity" evidence="4">
    <location>
        <begin position="1459"/>
        <end position="1525"/>
    </location>
</feature>
<dbReference type="SMART" id="SM00332">
    <property type="entry name" value="PP2Cc"/>
    <property type="match status" value="1"/>
</dbReference>
<dbReference type="InterPro" id="IPR050216">
    <property type="entry name" value="LRR_domain-containing"/>
</dbReference>
<evidence type="ECO:0000256" key="2">
    <source>
        <dbReference type="ARBA" id="ARBA00022723"/>
    </source>
</evidence>
<dbReference type="InterPro" id="IPR036457">
    <property type="entry name" value="PPM-type-like_dom_sf"/>
</dbReference>
<evidence type="ECO:0000313" key="7">
    <source>
        <dbReference type="RefSeq" id="XP_029638255.1"/>
    </source>
</evidence>
<accession>A0A6P7SJ47</accession>
<feature type="region of interest" description="Disordered" evidence="4">
    <location>
        <begin position="1403"/>
        <end position="1602"/>
    </location>
</feature>
<feature type="compositionally biased region" description="Polar residues" evidence="4">
    <location>
        <begin position="1281"/>
        <end position="1292"/>
    </location>
</feature>
<dbReference type="KEGG" id="osn:115213425"/>
<dbReference type="RefSeq" id="XP_029638255.1">
    <property type="nucleotide sequence ID" value="XM_029782395.2"/>
</dbReference>
<dbReference type="InterPro" id="IPR001932">
    <property type="entry name" value="PPM-type_phosphatase-like_dom"/>
</dbReference>
<dbReference type="CDD" id="cd00143">
    <property type="entry name" value="PP2Cc"/>
    <property type="match status" value="1"/>
</dbReference>
<evidence type="ECO:0000256" key="3">
    <source>
        <dbReference type="ARBA" id="ARBA00022737"/>
    </source>
</evidence>
<dbReference type="Pfam" id="PF23010">
    <property type="entry name" value="RA_3"/>
    <property type="match status" value="1"/>
</dbReference>
<feature type="compositionally biased region" description="Polar residues" evidence="4">
    <location>
        <begin position="1548"/>
        <end position="1564"/>
    </location>
</feature>
<feature type="compositionally biased region" description="Polar residues" evidence="4">
    <location>
        <begin position="1220"/>
        <end position="1233"/>
    </location>
</feature>
<feature type="compositionally biased region" description="Low complexity" evidence="4">
    <location>
        <begin position="1570"/>
        <end position="1589"/>
    </location>
</feature>
<evidence type="ECO:0000256" key="1">
    <source>
        <dbReference type="ARBA" id="ARBA00022614"/>
    </source>
</evidence>
<dbReference type="InterPro" id="IPR032675">
    <property type="entry name" value="LRR_dom_sf"/>
</dbReference>
<dbReference type="PANTHER" id="PTHR48051:SF1">
    <property type="entry name" value="RAS SUPPRESSOR PROTEIN 1"/>
    <property type="match status" value="1"/>
</dbReference>
<sequence>MTENADMSIRSYSAFGSNFKNRHNFANSSNRSSYSSIRSYTKSEQYWWNYTDNAKGANFQRAVSGDRRPRFEDDTWDLADSLADLYLKVNEENIATASKFTVCKDPVNDIDVKKWIEEDTSHGFIRVFVPNGDVNSSRLVPCNLSTNTQRICAQCGVAHSSLHVQFNGDIIARMESTDHPLAIQNEFLGNLGYTEPRKIQEEGFNPDLSYLIKFYLGKPVQDSTFTKAQLSSVILVRKGKLIYQWVQRLCAISGTRLFIHRDKFPSSKKSTMQLAKGYVEEMKFKDHPNVLKLTITLHGERSIYLSFNNTITYSKWLKRVQKATAKLPTKADLSKCNLEFLPDTIFINEDLRTLNLRHNVLRERPLEEDIHTMGWLDDLPRFRYLTSLNLANNDLKSFPSALCSMQSLTELNLASNKLEEIPPSIADLTRLQVLRLHNNHLTALPEEMGGMKQLSILILAFNYFTTVPSVLLRIHSISDTMESIIMAGNYIERLQGNLLNQMKLVKKIDFRFNRLTLMPSEIAKFQCLEFMSHLDIRDNSIEDLDIRALKGLVYINCERNGMRSLQLSGVALKYMYAKDNELTNLNITPKPEWLVEMDLSHNKLRDLPTWIAECFFMARLEVSHNMLHRLPILIFTTAQKLQDLRAHHNCIRRLPSTVTNNSLTMLQLQHNYIEELPHDFLVNANKLKYLNLSKNLLVNLPSPNSNESLNRLQHLFLTANRLHDDVFLVISNFPRLKRLHLAQNFLTDIPDSTLSKLEALEELNISSNNLSHFPSSLCKHKNLQILRANCNRIRELPAFKEATELKVLEVGFNQLFDIPMSNLVNSHVNLLDISGNPNITFNTTALQDLTQRKRVCLVDMRGPNRPQEQTEETSDSEKPNPWQSGFSQTSGMRNKLCVAILNKPKFNKNGEDGLFGIFDGGRNDEVARTLAEIMAETLLEELYSPLLVPGGTSYMKYALLSCHRKLKSIGQKIGASAAICHIKILPESNEKIPQYCLTVANVGMVQVVLCRNGQAMRLTHQFAVESDRSECMRIQKSDGIVTEDGLVNGITPCTRLIGCSYLYPQLIPKPHIRSIKLQHDDQFIIIANQELWKYISIEEAVSQISPFQDPVVSAKVLQDLAQGYGATENLCVVVINLKPLQISPFSPTPSQVFNFPQLYNNNVGELTPKLWQNKAQRDALPSNNSSALCSIAESEESDESKNSTLERKKKKTDSKDTENEISLSSHPASQIGSETTSIYEWEELLQRKLAKEVKSKEVYDELKKLEKAAKEEMESKDTETEPTSENNRSTVVKSIKKNAENQEELVTSHQADSESDTKISTDQSETSTELREDCLYDIPPGIDRDAILFYKMQMARFNSGKSGSLSSVQSVPMYTSLEDMFPPHIPSQSIEVLVRAMPNITRSITRDNSKPKQNSVFRKKVSESKYHVNEKEQPKTDPTPSTRTAANAGTSHPVNYIKPSSKTSSETHSNSSNDESSSKSTSSTPGTSHSTSYLKPSSKTSSETHSNSSNDESNSMSTSSNPGTSFPAGYVKPSSKTSSETHSNSSNDECNSISTLSDPETNLTIIHVKSSSTSSELHSNSSNNESNSTDSRDNDGDFTGSIIISYL</sequence>
<dbReference type="Gene3D" id="3.60.40.10">
    <property type="entry name" value="PPM-type phosphatase domain"/>
    <property type="match status" value="1"/>
</dbReference>